<gene>
    <name evidence="7" type="ORF">MSEDJ_16540</name>
</gene>
<dbReference type="Gene3D" id="1.10.630.10">
    <property type="entry name" value="Cytochrome P450"/>
    <property type="match status" value="1"/>
</dbReference>
<dbReference type="GO" id="GO:0020037">
    <property type="term" value="F:heme binding"/>
    <property type="evidence" value="ECO:0007669"/>
    <property type="project" value="InterPro"/>
</dbReference>
<dbReference type="PANTHER" id="PTHR24291">
    <property type="entry name" value="CYTOCHROME P450 FAMILY 4"/>
    <property type="match status" value="1"/>
</dbReference>
<keyword evidence="8" id="KW-1185">Reference proteome</keyword>
<protein>
    <submittedName>
        <fullName evidence="7">Cytochrome P450 monooxygenase</fullName>
    </submittedName>
</protein>
<keyword evidence="5" id="KW-0408">Iron</keyword>
<dbReference type="InterPro" id="IPR050196">
    <property type="entry name" value="Cytochrome_P450_Monoox"/>
</dbReference>
<dbReference type="Pfam" id="PF00067">
    <property type="entry name" value="p450"/>
    <property type="match status" value="1"/>
</dbReference>
<name>A0A7I7QME4_9MYCO</name>
<evidence type="ECO:0000256" key="4">
    <source>
        <dbReference type="ARBA" id="ARBA00023002"/>
    </source>
</evidence>
<evidence type="ECO:0000256" key="6">
    <source>
        <dbReference type="ARBA" id="ARBA00023033"/>
    </source>
</evidence>
<keyword evidence="4" id="KW-0560">Oxidoreductase</keyword>
<evidence type="ECO:0000256" key="3">
    <source>
        <dbReference type="ARBA" id="ARBA00022723"/>
    </source>
</evidence>
<proteinExistence type="inferred from homology"/>
<dbReference type="KEGG" id="msei:MSEDJ_16540"/>
<dbReference type="InterPro" id="IPR001128">
    <property type="entry name" value="Cyt_P450"/>
</dbReference>
<reference evidence="7 8" key="1">
    <citation type="journal article" date="2019" name="Emerg. Microbes Infect.">
        <title>Comprehensive subspecies identification of 175 nontuberculous mycobacteria species based on 7547 genomic profiles.</title>
        <authorList>
            <person name="Matsumoto Y."/>
            <person name="Kinjo T."/>
            <person name="Motooka D."/>
            <person name="Nabeya D."/>
            <person name="Jung N."/>
            <person name="Uechi K."/>
            <person name="Horii T."/>
            <person name="Iida T."/>
            <person name="Fujita J."/>
            <person name="Nakamura S."/>
        </authorList>
    </citation>
    <scope>NUCLEOTIDE SEQUENCE [LARGE SCALE GENOMIC DNA]</scope>
    <source>
        <strain evidence="7 8">JCM 17899</strain>
    </source>
</reference>
<dbReference type="GO" id="GO:0005506">
    <property type="term" value="F:iron ion binding"/>
    <property type="evidence" value="ECO:0007669"/>
    <property type="project" value="InterPro"/>
</dbReference>
<dbReference type="EMBL" id="AP022588">
    <property type="protein sequence ID" value="BBY27558.1"/>
    <property type="molecule type" value="Genomic_DNA"/>
</dbReference>
<evidence type="ECO:0000256" key="5">
    <source>
        <dbReference type="ARBA" id="ARBA00023004"/>
    </source>
</evidence>
<keyword evidence="2" id="KW-0349">Heme</keyword>
<dbReference type="PANTHER" id="PTHR24291:SF50">
    <property type="entry name" value="BIFUNCTIONAL ALBAFLAVENONE MONOOXYGENASE_TERPENE SYNTHASE"/>
    <property type="match status" value="1"/>
</dbReference>
<comment type="similarity">
    <text evidence="1">Belongs to the cytochrome P450 family.</text>
</comment>
<evidence type="ECO:0000313" key="8">
    <source>
        <dbReference type="Proteomes" id="UP000467193"/>
    </source>
</evidence>
<evidence type="ECO:0000313" key="7">
    <source>
        <dbReference type="EMBL" id="BBY27558.1"/>
    </source>
</evidence>
<organism evidence="7 8">
    <name type="scientific">Mycolicibacterium sediminis</name>
    <dbReference type="NCBI Taxonomy" id="1286180"/>
    <lineage>
        <taxon>Bacteria</taxon>
        <taxon>Bacillati</taxon>
        <taxon>Actinomycetota</taxon>
        <taxon>Actinomycetes</taxon>
        <taxon>Mycobacteriales</taxon>
        <taxon>Mycobacteriaceae</taxon>
        <taxon>Mycolicibacterium</taxon>
    </lineage>
</organism>
<keyword evidence="3" id="KW-0479">Metal-binding</keyword>
<accession>A0A7I7QME4</accession>
<sequence length="454" mass="49625">MATTTEVTVRRPQLTGARALATLADLGLASVAAGVILRRKPVVAVLEKVQADGRALRRMRALRAEFGRGPVELVLPVRRVLVITDPEDVGRVLAETPDPFHPANREKRQALRPFQPRGVLISRGAIRAERRALNEAALDTGLALNRIAPAITEVVAEEAEALAESALAGRRLTAAEFETAWWRVVRRVVLGDAARDDSAITDQLRRLRASGNWSFAGLPHPWRRDRFTERLHAYAEAPDPNSLLGALAEIPARAGVDPVGQVPQWLFAYDAAGMATIRALALLTTHPEQRAAATAEIGDPSAPAVRPYLRGCVLESIRLWPTTPAVLRDMIADTEWGTGAERFRVESGAAVLIAAPAFHRDADLVPFADEFEPQVWVDGRAQEYPQLIPFSDGPGECPGRDVVMLTTSTMLANLMSRLRLTLRSSMRPYPGRPLPMTFNQYGVEFDVAPVTARP</sequence>
<dbReference type="AlphaFoldDB" id="A0A7I7QME4"/>
<dbReference type="GO" id="GO:0004497">
    <property type="term" value="F:monooxygenase activity"/>
    <property type="evidence" value="ECO:0007669"/>
    <property type="project" value="UniProtKB-KW"/>
</dbReference>
<dbReference type="SUPFAM" id="SSF48264">
    <property type="entry name" value="Cytochrome P450"/>
    <property type="match status" value="1"/>
</dbReference>
<evidence type="ECO:0000256" key="2">
    <source>
        <dbReference type="ARBA" id="ARBA00022617"/>
    </source>
</evidence>
<dbReference type="Proteomes" id="UP000467193">
    <property type="component" value="Chromosome"/>
</dbReference>
<keyword evidence="6 7" id="KW-0503">Monooxygenase</keyword>
<evidence type="ECO:0000256" key="1">
    <source>
        <dbReference type="ARBA" id="ARBA00010617"/>
    </source>
</evidence>
<dbReference type="InterPro" id="IPR036396">
    <property type="entry name" value="Cyt_P450_sf"/>
</dbReference>
<dbReference type="GO" id="GO:0016705">
    <property type="term" value="F:oxidoreductase activity, acting on paired donors, with incorporation or reduction of molecular oxygen"/>
    <property type="evidence" value="ECO:0007669"/>
    <property type="project" value="InterPro"/>
</dbReference>